<feature type="region of interest" description="Disordered" evidence="1">
    <location>
        <begin position="17"/>
        <end position="106"/>
    </location>
</feature>
<evidence type="ECO:0000256" key="1">
    <source>
        <dbReference type="SAM" id="MobiDB-lite"/>
    </source>
</evidence>
<accession>A0ABY1AX00</accession>
<dbReference type="Proteomes" id="UP000198939">
    <property type="component" value="Unassembled WGS sequence"/>
</dbReference>
<sequence>MISVCRCRRRKASYEITVGDGGDAGGTLAERKPRAGWGTSPAQQGQLSNNLPYSLWRHPPEKPPILPAGLGRRKQTSSDLSTPETDPRPHRARAAGRCPVGSGGNATTVRQHALQGTKRIERELTEKQVSFMQDACPRDWMNLPVPNGRIFIGLDGGYNPGPQRSKEELRTDRSVLSMATIASHSGVLWNPRQSTQFPLVRLKRPLAPPPAFLLLLW</sequence>
<proteinExistence type="predicted"/>
<organism evidence="2 3">
    <name type="scientific">Rhizobium tibeticum</name>
    <dbReference type="NCBI Taxonomy" id="501024"/>
    <lineage>
        <taxon>Bacteria</taxon>
        <taxon>Pseudomonadati</taxon>
        <taxon>Pseudomonadota</taxon>
        <taxon>Alphaproteobacteria</taxon>
        <taxon>Hyphomicrobiales</taxon>
        <taxon>Rhizobiaceae</taxon>
        <taxon>Rhizobium/Agrobacterium group</taxon>
        <taxon>Rhizobium</taxon>
    </lineage>
</organism>
<feature type="compositionally biased region" description="Polar residues" evidence="1">
    <location>
        <begin position="40"/>
        <end position="52"/>
    </location>
</feature>
<dbReference type="EMBL" id="FOCV01000053">
    <property type="protein sequence ID" value="SEP22465.1"/>
    <property type="molecule type" value="Genomic_DNA"/>
</dbReference>
<reference evidence="2 3" key="1">
    <citation type="submission" date="2016-10" db="EMBL/GenBank/DDBJ databases">
        <authorList>
            <person name="Varghese N."/>
            <person name="Submissions S."/>
        </authorList>
    </citation>
    <scope>NUCLEOTIDE SEQUENCE [LARGE SCALE GENOMIC DNA]</scope>
    <source>
        <strain evidence="2 3">CGMCC 1.7071</strain>
    </source>
</reference>
<keyword evidence="3" id="KW-1185">Reference proteome</keyword>
<gene>
    <name evidence="2" type="ORF">SAMN05216228_105321</name>
</gene>
<evidence type="ECO:0000313" key="2">
    <source>
        <dbReference type="EMBL" id="SEP22465.1"/>
    </source>
</evidence>
<name>A0ABY1AX00_9HYPH</name>
<protein>
    <submittedName>
        <fullName evidence="2">Uncharacterized protein</fullName>
    </submittedName>
</protein>
<comment type="caution">
    <text evidence="2">The sequence shown here is derived from an EMBL/GenBank/DDBJ whole genome shotgun (WGS) entry which is preliminary data.</text>
</comment>
<evidence type="ECO:0000313" key="3">
    <source>
        <dbReference type="Proteomes" id="UP000198939"/>
    </source>
</evidence>